<evidence type="ECO:0000313" key="1">
    <source>
        <dbReference type="EMBL" id="KAK2196860.1"/>
    </source>
</evidence>
<comment type="caution">
    <text evidence="1">The sequence shown here is derived from an EMBL/GenBank/DDBJ whole genome shotgun (WGS) entry which is preliminary data.</text>
</comment>
<reference evidence="1" key="1">
    <citation type="journal article" date="2023" name="Nat. Microbiol.">
        <title>Babesia duncani multi-omics identifies virulence factors and drug targets.</title>
        <authorList>
            <person name="Singh P."/>
            <person name="Lonardi S."/>
            <person name="Liang Q."/>
            <person name="Vydyam P."/>
            <person name="Khabirova E."/>
            <person name="Fang T."/>
            <person name="Gihaz S."/>
            <person name="Thekkiniath J."/>
            <person name="Munshi M."/>
            <person name="Abel S."/>
            <person name="Ciampossin L."/>
            <person name="Batugedara G."/>
            <person name="Gupta M."/>
            <person name="Lu X.M."/>
            <person name="Lenz T."/>
            <person name="Chakravarty S."/>
            <person name="Cornillot E."/>
            <person name="Hu Y."/>
            <person name="Ma W."/>
            <person name="Gonzalez L.M."/>
            <person name="Sanchez S."/>
            <person name="Estrada K."/>
            <person name="Sanchez-Flores A."/>
            <person name="Montero E."/>
            <person name="Harb O.S."/>
            <person name="Le Roch K.G."/>
            <person name="Mamoun C.B."/>
        </authorList>
    </citation>
    <scope>NUCLEOTIDE SEQUENCE</scope>
    <source>
        <strain evidence="1">WA1</strain>
    </source>
</reference>
<name>A0AAD9PLH8_9APIC</name>
<dbReference type="AlphaFoldDB" id="A0AAD9PLH8"/>
<dbReference type="Proteomes" id="UP001214638">
    <property type="component" value="Unassembled WGS sequence"/>
</dbReference>
<dbReference type="RefSeq" id="XP_067803702.1">
    <property type="nucleotide sequence ID" value="XM_067947138.1"/>
</dbReference>
<proteinExistence type="predicted"/>
<sequence>MGGGGILRSRFKCFSFKKSASDMRHCVVDPHIAIDSGKTRQKECNLSPSTHRNECPTVIEPKEAVTAPESFDVYDPFVNFRSKKSVSKVSKDAKLAKITDSPPVVDSKDDYLGYGVFVLRGDSITKQSNTRSSKSESVEIKTSDANEILTARSDVCERNWYRSDRFFDVLINYLTAYELHSCQLVCNYWNKNIKRIINQKCEELVKKFKRTYGDSLQFQKWSLLYHPIYTAERGIRIDILIRAKILPTCSMYKNHFGYTYNYACPRFTSRGLLDGGTTPTYISKFVFECLQKHCVRTLSFIKDLSSMHGDDLHVAAESTYHVCEGDLIEFPISFYNPIGNLSVESVRFSPMQRDNLELDAGNKIDQMHREWYTVEPNSKYLAKMFPENIETYAIAQPDRLLPQLQHRYTQVAGIDIITSRSLYMAHQTGAVPEASKIIGHDLEVIDRNKQVLCMLQKVGIQHDRTCNIQMRIGDKVHFYLTRE</sequence>
<dbReference type="GeneID" id="94336407"/>
<organism evidence="1 2">
    <name type="scientific">Babesia duncani</name>
    <dbReference type="NCBI Taxonomy" id="323732"/>
    <lineage>
        <taxon>Eukaryota</taxon>
        <taxon>Sar</taxon>
        <taxon>Alveolata</taxon>
        <taxon>Apicomplexa</taxon>
        <taxon>Aconoidasida</taxon>
        <taxon>Piroplasmida</taxon>
        <taxon>Babesiidae</taxon>
        <taxon>Babesia</taxon>
    </lineage>
</organism>
<protein>
    <recommendedName>
        <fullName evidence="3">F-box domain-containing protein</fullName>
    </recommendedName>
</protein>
<dbReference type="KEGG" id="bdw:94336407"/>
<dbReference type="EMBL" id="JALLKP010000002">
    <property type="protein sequence ID" value="KAK2196860.1"/>
    <property type="molecule type" value="Genomic_DNA"/>
</dbReference>
<evidence type="ECO:0008006" key="3">
    <source>
        <dbReference type="Google" id="ProtNLM"/>
    </source>
</evidence>
<evidence type="ECO:0000313" key="2">
    <source>
        <dbReference type="Proteomes" id="UP001214638"/>
    </source>
</evidence>
<gene>
    <name evidence="1" type="ORF">BdWA1_002109</name>
</gene>
<accession>A0AAD9PLH8</accession>
<keyword evidence="2" id="KW-1185">Reference proteome</keyword>